<gene>
    <name evidence="3" type="ORF">GMOD_00008202</name>
</gene>
<dbReference type="SUPFAM" id="SSF54637">
    <property type="entry name" value="Thioesterase/thiol ester dehydrase-isomerase"/>
    <property type="match status" value="1"/>
</dbReference>
<evidence type="ECO:0000259" key="2">
    <source>
        <dbReference type="Pfam" id="PF03061"/>
    </source>
</evidence>
<dbReference type="PANTHER" id="PTHR47260:SF3">
    <property type="entry name" value="THIOESTERASE FAMILY PROTEIN (AFU_ORTHOLOGUE AFUA_7G03960)"/>
    <property type="match status" value="1"/>
</dbReference>
<feature type="domain" description="Thioesterase" evidence="2">
    <location>
        <begin position="147"/>
        <end position="219"/>
    </location>
</feature>
<dbReference type="InterPro" id="IPR029069">
    <property type="entry name" value="HotDog_dom_sf"/>
</dbReference>
<evidence type="ECO:0000313" key="3">
    <source>
        <dbReference type="EMBL" id="RMZ68495.1"/>
    </source>
</evidence>
<dbReference type="Pfam" id="PF03061">
    <property type="entry name" value="4HBT"/>
    <property type="match status" value="1"/>
</dbReference>
<evidence type="ECO:0000256" key="1">
    <source>
        <dbReference type="SAM" id="MobiDB-lite"/>
    </source>
</evidence>
<reference evidence="3 4" key="1">
    <citation type="journal article" date="2014" name="PLoS ONE">
        <title>De novo Genome Assembly of the Fungal Plant Pathogen Pyrenophora semeniperda.</title>
        <authorList>
            <person name="Soliai M.M."/>
            <person name="Meyer S.E."/>
            <person name="Udall J.A."/>
            <person name="Elzinga D.E."/>
            <person name="Hermansen R.A."/>
            <person name="Bodily P.M."/>
            <person name="Hart A.A."/>
            <person name="Coleman C.E."/>
        </authorList>
    </citation>
    <scope>NUCLEOTIDE SEQUENCE [LARGE SCALE GENOMIC DNA]</scope>
    <source>
        <strain evidence="3 4">CCB06</strain>
        <tissue evidence="3">Mycelium</tissue>
    </source>
</reference>
<feature type="region of interest" description="Disordered" evidence="1">
    <location>
        <begin position="67"/>
        <end position="101"/>
    </location>
</feature>
<name>A0A3M7M1U8_9PLEO</name>
<dbReference type="EMBL" id="KE747816">
    <property type="protein sequence ID" value="RMZ68495.1"/>
    <property type="molecule type" value="Genomic_DNA"/>
</dbReference>
<organism evidence="3 4">
    <name type="scientific">Pyrenophora seminiperda CCB06</name>
    <dbReference type="NCBI Taxonomy" id="1302712"/>
    <lineage>
        <taxon>Eukaryota</taxon>
        <taxon>Fungi</taxon>
        <taxon>Dikarya</taxon>
        <taxon>Ascomycota</taxon>
        <taxon>Pezizomycotina</taxon>
        <taxon>Dothideomycetes</taxon>
        <taxon>Pleosporomycetidae</taxon>
        <taxon>Pleosporales</taxon>
        <taxon>Pleosporineae</taxon>
        <taxon>Pleosporaceae</taxon>
        <taxon>Pyrenophora</taxon>
    </lineage>
</organism>
<protein>
    <submittedName>
        <fullName evidence="3">Og domain-containing</fullName>
    </submittedName>
</protein>
<dbReference type="CDD" id="cd03443">
    <property type="entry name" value="PaaI_thioesterase"/>
    <property type="match status" value="1"/>
</dbReference>
<sequence length="254" mass="27746">MPPLQEERLSDFTAHAWCNALLSDTSYTIRTRSTLWKQMGVSIPLIARSLYTDDTIPAWLSLYRSGNGARRAPPPPPPNKDDAGEGGGAITSPIPLSTDSTPITPTPSMLHRLISKTDLLYSLSDPALPQHIILCSLQGGLDGRQNRLHGGIVSALLDTSMGLLVFQAYGTASSTCELRVVFRKPVRTPGVYGVRARMWRQRGRWVEMKGWVEDGEEGVYAEAWATFLIPRGVGVGWGRGSEEEVGAMIGKGER</sequence>
<dbReference type="OrthoDB" id="506431at2759"/>
<dbReference type="PANTHER" id="PTHR47260">
    <property type="entry name" value="UPF0644 PROTEIN PB2B4.06"/>
    <property type="match status" value="1"/>
</dbReference>
<accession>A0A3M7M1U8</accession>
<feature type="compositionally biased region" description="Low complexity" evidence="1">
    <location>
        <begin position="90"/>
        <end position="101"/>
    </location>
</feature>
<dbReference type="AlphaFoldDB" id="A0A3M7M1U8"/>
<dbReference type="Proteomes" id="UP000265663">
    <property type="component" value="Unassembled WGS sequence"/>
</dbReference>
<proteinExistence type="predicted"/>
<keyword evidence="4" id="KW-1185">Reference proteome</keyword>
<evidence type="ECO:0000313" key="4">
    <source>
        <dbReference type="Proteomes" id="UP000265663"/>
    </source>
</evidence>
<dbReference type="InterPro" id="IPR006683">
    <property type="entry name" value="Thioestr_dom"/>
</dbReference>
<dbReference type="Gene3D" id="3.10.129.10">
    <property type="entry name" value="Hotdog Thioesterase"/>
    <property type="match status" value="1"/>
</dbReference>
<dbReference type="InterPro" id="IPR052061">
    <property type="entry name" value="PTE-AB_protein"/>
</dbReference>